<name>A0A850EKS4_9BACL</name>
<dbReference type="Gene3D" id="3.20.20.30">
    <property type="entry name" value="Luciferase-like domain"/>
    <property type="match status" value="1"/>
</dbReference>
<evidence type="ECO:0000256" key="6">
    <source>
        <dbReference type="PIRSR" id="PIRSR000337-1"/>
    </source>
</evidence>
<evidence type="ECO:0000256" key="2">
    <source>
        <dbReference type="ARBA" id="ARBA00022643"/>
    </source>
</evidence>
<dbReference type="CDD" id="cd01095">
    <property type="entry name" value="Nitrilotriacetate_monoxgenase"/>
    <property type="match status" value="1"/>
</dbReference>
<keyword evidence="3" id="KW-0560">Oxidoreductase</keyword>
<accession>A0A850EKS4</accession>
<dbReference type="Proteomes" id="UP000564806">
    <property type="component" value="Unassembled WGS sequence"/>
</dbReference>
<evidence type="ECO:0000256" key="3">
    <source>
        <dbReference type="ARBA" id="ARBA00023002"/>
    </source>
</evidence>
<dbReference type="GO" id="GO:0004497">
    <property type="term" value="F:monooxygenase activity"/>
    <property type="evidence" value="ECO:0007669"/>
    <property type="project" value="UniProtKB-KW"/>
</dbReference>
<feature type="domain" description="Luciferase-like" evidence="7">
    <location>
        <begin position="30"/>
        <end position="382"/>
    </location>
</feature>
<evidence type="ECO:0000256" key="5">
    <source>
        <dbReference type="ARBA" id="ARBA00033748"/>
    </source>
</evidence>
<keyword evidence="9" id="KW-1185">Reference proteome</keyword>
<comment type="similarity">
    <text evidence="5">Belongs to the NtaA/SnaA/DszA monooxygenase family.</text>
</comment>
<dbReference type="PIRSF" id="PIRSF000337">
    <property type="entry name" value="NTA_MOA"/>
    <property type="match status" value="1"/>
</dbReference>
<feature type="binding site" evidence="6">
    <location>
        <position position="60"/>
    </location>
    <ligand>
        <name>FMN</name>
        <dbReference type="ChEBI" id="CHEBI:58210"/>
    </ligand>
</feature>
<protein>
    <submittedName>
        <fullName evidence="8">LLM class flavin-dependent oxidoreductase</fullName>
    </submittedName>
</protein>
<proteinExistence type="inferred from homology"/>
<dbReference type="AlphaFoldDB" id="A0A850EKS4"/>
<comment type="caution">
    <text evidence="8">The sequence shown here is derived from an EMBL/GenBank/DDBJ whole genome shotgun (WGS) entry which is preliminary data.</text>
</comment>
<keyword evidence="4" id="KW-0503">Monooxygenase</keyword>
<feature type="binding site" evidence="6">
    <location>
        <position position="155"/>
    </location>
    <ligand>
        <name>FMN</name>
        <dbReference type="ChEBI" id="CHEBI:58210"/>
    </ligand>
</feature>
<dbReference type="NCBIfam" id="TIGR03860">
    <property type="entry name" value="FMN_nitrolo"/>
    <property type="match status" value="1"/>
</dbReference>
<feature type="binding site" evidence="6">
    <location>
        <position position="101"/>
    </location>
    <ligand>
        <name>FMN</name>
        <dbReference type="ChEBI" id="CHEBI:58210"/>
    </ligand>
</feature>
<keyword evidence="2 6" id="KW-0288">FMN</keyword>
<feature type="binding site" evidence="6">
    <location>
        <position position="151"/>
    </location>
    <ligand>
        <name>FMN</name>
        <dbReference type="ChEBI" id="CHEBI:58210"/>
    </ligand>
</feature>
<dbReference type="GO" id="GO:0016705">
    <property type="term" value="F:oxidoreductase activity, acting on paired donors, with incorporation or reduction of molecular oxygen"/>
    <property type="evidence" value="ECO:0007669"/>
    <property type="project" value="InterPro"/>
</dbReference>
<feature type="binding site" evidence="6">
    <location>
        <position position="226"/>
    </location>
    <ligand>
        <name>FMN</name>
        <dbReference type="ChEBI" id="CHEBI:58210"/>
    </ligand>
</feature>
<dbReference type="InterPro" id="IPR016215">
    <property type="entry name" value="NTA_MOA"/>
</dbReference>
<evidence type="ECO:0000256" key="4">
    <source>
        <dbReference type="ARBA" id="ARBA00023033"/>
    </source>
</evidence>
<organism evidence="8 9">
    <name type="scientific">Paenibacillus agri</name>
    <dbReference type="NCBI Taxonomy" id="2744309"/>
    <lineage>
        <taxon>Bacteria</taxon>
        <taxon>Bacillati</taxon>
        <taxon>Bacillota</taxon>
        <taxon>Bacilli</taxon>
        <taxon>Bacillales</taxon>
        <taxon>Paenibacillaceae</taxon>
        <taxon>Paenibacillus</taxon>
    </lineage>
</organism>
<dbReference type="RefSeq" id="WP_175370589.1">
    <property type="nucleotide sequence ID" value="NZ_JABWCS010000195.1"/>
</dbReference>
<evidence type="ECO:0000259" key="7">
    <source>
        <dbReference type="Pfam" id="PF00296"/>
    </source>
</evidence>
<dbReference type="InterPro" id="IPR011251">
    <property type="entry name" value="Luciferase-like_dom"/>
</dbReference>
<keyword evidence="1 6" id="KW-0285">Flavoprotein</keyword>
<dbReference type="InterPro" id="IPR036661">
    <property type="entry name" value="Luciferase-like_sf"/>
</dbReference>
<gene>
    <name evidence="8" type="ORF">HPT30_06375</name>
</gene>
<evidence type="ECO:0000256" key="1">
    <source>
        <dbReference type="ARBA" id="ARBA00022630"/>
    </source>
</evidence>
<dbReference type="EMBL" id="JABWCS010000195">
    <property type="protein sequence ID" value="NUU59974.1"/>
    <property type="molecule type" value="Genomic_DNA"/>
</dbReference>
<dbReference type="SUPFAM" id="SSF51679">
    <property type="entry name" value="Bacterial luciferase-like"/>
    <property type="match status" value="1"/>
</dbReference>
<evidence type="ECO:0000313" key="9">
    <source>
        <dbReference type="Proteomes" id="UP000564806"/>
    </source>
</evidence>
<dbReference type="PANTHER" id="PTHR30011">
    <property type="entry name" value="ALKANESULFONATE MONOOXYGENASE-RELATED"/>
    <property type="match status" value="1"/>
</dbReference>
<reference evidence="8" key="1">
    <citation type="submission" date="2020-06" db="EMBL/GenBank/DDBJ databases">
        <title>Paenibacillus sp. nov., isolated from soil.</title>
        <authorList>
            <person name="Seo Y.L."/>
        </authorList>
    </citation>
    <scope>NUCLEOTIDE SEQUENCE [LARGE SCALE GENOMIC DNA]</scope>
    <source>
        <strain evidence="8">JW14</strain>
    </source>
</reference>
<dbReference type="InterPro" id="IPR051260">
    <property type="entry name" value="Diverse_substr_monoxygenases"/>
</dbReference>
<sequence>MGNNNRQMSLGAMMFYPSGENIASWRHPEVDASQMLDFDYYKNIVQAAERAKFDLFFYADNLYVWDRYDSSIRGANSIRPEPITLMAALASVTKHIGLAPTISTSYNEPYHIARKMATLDHFSKGRTAWNVITSSADEEAQNFNKEKHLEHSTRYRRAAEFVDVTLGLFDSWEEDSIVMNKESGEFADPEKVHYLNHSGEFFKVRGPLNVSRPPQGHPVLVQAGASESGKELAARTAEVIFSPFVPLEDAKAFYRDVKGRLAKYGREPHEVKIMPSFIPIVGRTEAEAKEQLEIVGDLIPDALCRDLLSHYLGQDISHLSLDEPLPFIPSQENNNQSKSRIDRVIRLLEKERLTPRQLFKKIYNNSFAGTPEQVADVMETYFKEEAADGFIMPFAHLPGGLDDFIELVLPELRRKGLFRTEYPGGTLRDTLGLTRPVNRYSR</sequence>
<dbReference type="Pfam" id="PF00296">
    <property type="entry name" value="Bac_luciferase"/>
    <property type="match status" value="1"/>
</dbReference>
<evidence type="ECO:0000313" key="8">
    <source>
        <dbReference type="EMBL" id="NUU59974.1"/>
    </source>
</evidence>
<dbReference type="PANTHER" id="PTHR30011:SF16">
    <property type="entry name" value="C2H2 FINGER DOMAIN TRANSCRIPTION FACTOR (EUROFUNG)-RELATED"/>
    <property type="match status" value="1"/>
</dbReference>